<dbReference type="GO" id="GO:0052621">
    <property type="term" value="F:diguanylate cyclase activity"/>
    <property type="evidence" value="ECO:0007669"/>
    <property type="project" value="UniProtKB-EC"/>
</dbReference>
<gene>
    <name evidence="5" type="ORF">SAMN02745216_05149</name>
</gene>
<evidence type="ECO:0000313" key="5">
    <source>
        <dbReference type="EMBL" id="SHL41042.1"/>
    </source>
</evidence>
<keyword evidence="6" id="KW-1185">Reference proteome</keyword>
<accession>A0A1M7AEA8</accession>
<dbReference type="STRING" id="1121393.SAMN02745216_05149"/>
<sequence>MDLSEHAEIKNTWAGCIFRVKTGARVKEELGADYPEFVAELIYLNWIRGTIFALLSLFAFALIMLFDLHYYQADKWEVSIGYPILFYSHMSVFMLFTAGIGLSWMKRPEKTGRPSRYHQVLIAAFLWLAMLNLVAISIADVFINGSIAAYIGVVFSLAAIFIISNWFCLFLYLSNMAVMVFFVNVAAAYTGKDFGIQQINIVTFTAFAVALSRLIYYAHIRDFKNRKLIKRQKHRLLELSVRDHLTNVLNRRSFAEISDMETARSKRHGGPLSLIIFDFDNFKCINDRFGHSAGDAVLIHSAELIQQNIRKTDTLFRWGGEEFIILSPETTLEDVAALADKLRLLIEAFVFPGGVKVTASFGVAQFAPGESIEDTVQRADKALYQAKGAGRNCVEKQPAHFFSC</sequence>
<evidence type="ECO:0000259" key="4">
    <source>
        <dbReference type="PROSITE" id="PS50887"/>
    </source>
</evidence>
<feature type="transmembrane region" description="Helical" evidence="3">
    <location>
        <begin position="169"/>
        <end position="189"/>
    </location>
</feature>
<dbReference type="EMBL" id="FQZU01000068">
    <property type="protein sequence ID" value="SHL41042.1"/>
    <property type="molecule type" value="Genomic_DNA"/>
</dbReference>
<dbReference type="SUPFAM" id="SSF55073">
    <property type="entry name" value="Nucleotide cyclase"/>
    <property type="match status" value="1"/>
</dbReference>
<keyword evidence="3" id="KW-0472">Membrane</keyword>
<proteinExistence type="predicted"/>
<organism evidence="5 6">
    <name type="scientific">Desulfatibacillum alkenivorans DSM 16219</name>
    <dbReference type="NCBI Taxonomy" id="1121393"/>
    <lineage>
        <taxon>Bacteria</taxon>
        <taxon>Pseudomonadati</taxon>
        <taxon>Thermodesulfobacteriota</taxon>
        <taxon>Desulfobacteria</taxon>
        <taxon>Desulfobacterales</taxon>
        <taxon>Desulfatibacillaceae</taxon>
        <taxon>Desulfatibacillum</taxon>
    </lineage>
</organism>
<dbReference type="Proteomes" id="UP000183994">
    <property type="component" value="Unassembled WGS sequence"/>
</dbReference>
<name>A0A1M7AEA8_9BACT</name>
<dbReference type="PANTHER" id="PTHR45138:SF9">
    <property type="entry name" value="DIGUANYLATE CYCLASE DGCM-RELATED"/>
    <property type="match status" value="1"/>
</dbReference>
<keyword evidence="3" id="KW-0812">Transmembrane</keyword>
<dbReference type="NCBIfam" id="TIGR00254">
    <property type="entry name" value="GGDEF"/>
    <property type="match status" value="1"/>
</dbReference>
<dbReference type="SMART" id="SM00267">
    <property type="entry name" value="GGDEF"/>
    <property type="match status" value="1"/>
</dbReference>
<dbReference type="CDD" id="cd01949">
    <property type="entry name" value="GGDEF"/>
    <property type="match status" value="1"/>
</dbReference>
<evidence type="ECO:0000313" key="6">
    <source>
        <dbReference type="Proteomes" id="UP000183994"/>
    </source>
</evidence>
<dbReference type="Gene3D" id="3.30.70.270">
    <property type="match status" value="1"/>
</dbReference>
<dbReference type="FunFam" id="3.30.70.270:FF:000001">
    <property type="entry name" value="Diguanylate cyclase domain protein"/>
    <property type="match status" value="1"/>
</dbReference>
<dbReference type="RefSeq" id="WP_073479111.1">
    <property type="nucleotide sequence ID" value="NZ_FQZU01000068.1"/>
</dbReference>
<dbReference type="AlphaFoldDB" id="A0A1M7AEA8"/>
<comment type="catalytic activity">
    <reaction evidence="2">
        <text>2 GTP = 3',3'-c-di-GMP + 2 diphosphate</text>
        <dbReference type="Rhea" id="RHEA:24898"/>
        <dbReference type="ChEBI" id="CHEBI:33019"/>
        <dbReference type="ChEBI" id="CHEBI:37565"/>
        <dbReference type="ChEBI" id="CHEBI:58805"/>
        <dbReference type="EC" id="2.7.7.65"/>
    </reaction>
</comment>
<dbReference type="OrthoDB" id="9778432at2"/>
<dbReference type="Pfam" id="PF00990">
    <property type="entry name" value="GGDEF"/>
    <property type="match status" value="1"/>
</dbReference>
<evidence type="ECO:0000256" key="3">
    <source>
        <dbReference type="SAM" id="Phobius"/>
    </source>
</evidence>
<feature type="transmembrane region" description="Helical" evidence="3">
    <location>
        <begin position="117"/>
        <end position="136"/>
    </location>
</feature>
<dbReference type="PANTHER" id="PTHR45138">
    <property type="entry name" value="REGULATORY COMPONENTS OF SENSORY TRANSDUCTION SYSTEM"/>
    <property type="match status" value="1"/>
</dbReference>
<feature type="transmembrane region" description="Helical" evidence="3">
    <location>
        <begin position="84"/>
        <end position="105"/>
    </location>
</feature>
<dbReference type="PROSITE" id="PS50887">
    <property type="entry name" value="GGDEF"/>
    <property type="match status" value="1"/>
</dbReference>
<evidence type="ECO:0000256" key="2">
    <source>
        <dbReference type="ARBA" id="ARBA00034247"/>
    </source>
</evidence>
<feature type="transmembrane region" description="Helical" evidence="3">
    <location>
        <begin position="201"/>
        <end position="220"/>
    </location>
</feature>
<feature type="transmembrane region" description="Helical" evidence="3">
    <location>
        <begin position="142"/>
        <end position="162"/>
    </location>
</feature>
<feature type="transmembrane region" description="Helical" evidence="3">
    <location>
        <begin position="51"/>
        <end position="72"/>
    </location>
</feature>
<dbReference type="InterPro" id="IPR050469">
    <property type="entry name" value="Diguanylate_Cyclase"/>
</dbReference>
<reference evidence="6" key="1">
    <citation type="submission" date="2016-11" db="EMBL/GenBank/DDBJ databases">
        <authorList>
            <person name="Varghese N."/>
            <person name="Submissions S."/>
        </authorList>
    </citation>
    <scope>NUCLEOTIDE SEQUENCE [LARGE SCALE GENOMIC DNA]</scope>
    <source>
        <strain evidence="6">DSM 16219</strain>
    </source>
</reference>
<dbReference type="InterPro" id="IPR043128">
    <property type="entry name" value="Rev_trsase/Diguanyl_cyclase"/>
</dbReference>
<dbReference type="EC" id="2.7.7.65" evidence="1"/>
<feature type="domain" description="GGDEF" evidence="4">
    <location>
        <begin position="270"/>
        <end position="399"/>
    </location>
</feature>
<dbReference type="InterPro" id="IPR029787">
    <property type="entry name" value="Nucleotide_cyclase"/>
</dbReference>
<dbReference type="InterPro" id="IPR000160">
    <property type="entry name" value="GGDEF_dom"/>
</dbReference>
<keyword evidence="3" id="KW-1133">Transmembrane helix</keyword>
<evidence type="ECO:0000256" key="1">
    <source>
        <dbReference type="ARBA" id="ARBA00012528"/>
    </source>
</evidence>
<protein>
    <recommendedName>
        <fullName evidence="1">diguanylate cyclase</fullName>
        <ecNumber evidence="1">2.7.7.65</ecNumber>
    </recommendedName>
</protein>